<feature type="region of interest" description="Disordered" evidence="4">
    <location>
        <begin position="1486"/>
        <end position="1508"/>
    </location>
</feature>
<feature type="compositionally biased region" description="Gly residues" evidence="4">
    <location>
        <begin position="2004"/>
        <end position="2016"/>
    </location>
</feature>
<gene>
    <name evidence="6" type="ORF">CAL13_11275</name>
</gene>
<dbReference type="NCBIfam" id="NF012211">
    <property type="entry name" value="tand_rpt_95"/>
    <property type="match status" value="4"/>
</dbReference>
<dbReference type="SMART" id="SM00736">
    <property type="entry name" value="CADG"/>
    <property type="match status" value="3"/>
</dbReference>
<dbReference type="EMBL" id="CP021109">
    <property type="protein sequence ID" value="ARP86724.1"/>
    <property type="molecule type" value="Genomic_DNA"/>
</dbReference>
<evidence type="ECO:0000256" key="1">
    <source>
        <dbReference type="ARBA" id="ARBA00022729"/>
    </source>
</evidence>
<dbReference type="GO" id="GO:0009653">
    <property type="term" value="P:anatomical structure morphogenesis"/>
    <property type="evidence" value="ECO:0007669"/>
    <property type="project" value="TreeGrafter"/>
</dbReference>
<dbReference type="NCBIfam" id="TIGR01965">
    <property type="entry name" value="VCBS_repeat"/>
    <property type="match status" value="3"/>
</dbReference>
<dbReference type="Pfam" id="PF17963">
    <property type="entry name" value="Big_9"/>
    <property type="match status" value="4"/>
</dbReference>
<feature type="compositionally biased region" description="Gly residues" evidence="4">
    <location>
        <begin position="2805"/>
        <end position="2822"/>
    </location>
</feature>
<dbReference type="Gene3D" id="2.60.40.10">
    <property type="entry name" value="Immunoglobulins"/>
    <property type="match status" value="3"/>
</dbReference>
<feature type="region of interest" description="Disordered" evidence="4">
    <location>
        <begin position="2950"/>
        <end position="2996"/>
    </location>
</feature>
<evidence type="ECO:0000313" key="7">
    <source>
        <dbReference type="Proteomes" id="UP000194139"/>
    </source>
</evidence>
<feature type="domain" description="Dystroglycan-type cadherin-like" evidence="5">
    <location>
        <begin position="2035"/>
        <end position="2135"/>
    </location>
</feature>
<keyword evidence="7" id="KW-1185">Reference proteome</keyword>
<dbReference type="Gene3D" id="2.60.40.1200">
    <property type="match status" value="1"/>
</dbReference>
<dbReference type="InterPro" id="IPR039005">
    <property type="entry name" value="CSPG_rpt"/>
</dbReference>
<dbReference type="PROSITE" id="PS51854">
    <property type="entry name" value="CSPG"/>
    <property type="match status" value="3"/>
</dbReference>
<evidence type="ECO:0000259" key="5">
    <source>
        <dbReference type="SMART" id="SM00736"/>
    </source>
</evidence>
<dbReference type="PANTHER" id="PTHR45739">
    <property type="entry name" value="MATRIX PROTEIN, PUTATIVE-RELATED"/>
    <property type="match status" value="1"/>
</dbReference>
<feature type="region of interest" description="Disordered" evidence="4">
    <location>
        <begin position="547"/>
        <end position="571"/>
    </location>
</feature>
<dbReference type="InterPro" id="IPR015919">
    <property type="entry name" value="Cadherin-like_sf"/>
</dbReference>
<sequence>MTFLGNADYNGLADINVRANDGQHTTDSVIQINLSPVNDAPRFTGPSAPLTANEGGSVSFDAVVPAGEGFTQNQLGLTEADNSPEQVIFKITDLDGLQGVLILHENGVDKQLTKGSTLSAAQLGSLRYVHDGSQVTADTIVGFTVNIDDGAGGLLMDQTIQITLKPVNQAPTVGGAINIVEGQQNVSLTDNGAVVPGVIDTERGGITVADADDHGFTYTIAGLPTHGTLYYDGQAITDSNFAFDDLSKLTYSHDGTEPDYGTDQFDLIVTDSGGGAGTPLSTTKTIVLNILPNDNEPVLVHNVEQTVGGSGRLTIDDSMLLVTDTDSLTITYTVTGVPDENLGYFTRDGLRMQVGSTFTQADIDNGLIAYVSRTASAEQRTDVLTFTVQDGDMRYYPTLREGGIYTDATGTTLQQIQFKVIVPPATGTGGTLPDLPPAYTGPKVSGSAHIDVVENNSGADVITITSNELQATDDNPIGTPANLTYRLLTVPTGGVLLLNGKVLNQYDSFTQLDIDQNRVQYRNSGGEDFIQSFEFSVSDGATETGTKTFSIRVTPQNDTPTASLGPRPPAVSEGGTVVIDNRFIVLSDSDDTGGADPGTPYAVKNGLSFVIEGNVSHGKLYLNGGEIGVGAIVSAADLAAGKLVYVHDGSETVSDAFVLKPVDDQGVPAGSGNNQSSTGAALTVNIIVNPINDAPVYESKTEATGANAVYEGGSVVIWGDAGQAGPVYLKYSDTDNSEVQRQYRIVEAPAHGRLMLNGVVLGVGSVFTQADLDGGKVKYVHDGTDTRDDYFDYVVSDGDWSSTETDHKQQGQAITAARFNFEIKPINDAPAVTGPTTPINIGGDTAAENPIPGFSVDDRDLGSDDGDDFFQVTVRLLDSAGNALSAADYQNGGSIQLIVTGLTPLSSHDGNGDYLVFQGTRAEVNAALASLRVLFPNDNRNAQYQVQVIVDDRMRDASGALIPAMANGGDANQAGSLGGTPAAIPATELDGYQTVIPDALKGNVSQASVTLRVSQSDEAPTLTTPGAVTADEDAASFIGGDFTIVDPESTNLDLPIRVTLQVAGGFGSLGVGGGGSQDTVSINGRTVKITGDNTGTLVLEGRADDIQDLLNDAARGLTFKSATNDNADRNGGADGDVTIQVSLDEADAAVGERTGGEYAPARDIAVTINPTNDAPAVSAGSGTIVADEAGKAYAIDGVQVADPDIPDGTSTDPGETNVVLVTVRLLDQNGNPLQPGDYAGITLDSAAGAGAVQIVGGLNGAGTALAIQGDIAAVNAYLAQLRIKFDPAVANADKAYTIQVIVDDRAHDADGKVDGSGNANGGRNLDGTGAGTTPVPTANVDAFAALPAGLAANVAVATRSLFVSGVNDPARIDADDIVTNETAGVIGIPPGAITVTDADSIGPDGNPGNNLSVTIRVSKGAITSAGDASLGGTVSALGGSSITITGLTLAQLNARIAALQITAPADEGPGGSVDWNGSFQLTIEVNDGGNSGQRPGVLDGDSGNPNVNPGDYQYHDGDSAALITKRVINVTVNPVNDAPTRSDGNPVTLPAVDEDTAAPPGATVGDLFGGKFRDVRDDVENGSAANAFAGIAITANGATPAQGTWEYSTDGGATWQAIPAVSVDHAFLLAATDRLRFVPAGDYAGTPGSLQARLVDSSTALAHETFVDLSGTKSGGTTPYSDSNNTVTLNTAVTPRNDAPTLSQPGAIVVREDAPDAGNTGSTVDAILGGFYSDARDDQSGIAGGGNDASAFQGIVILGNTADPAAEGRWEYRVGSGAWTAIPTGADLSGGMAIYLPKDASLRFNPVTNYHGAPPALTVAAVDGSGGARTAVEERLVIPATGGSTPYSAPSTIRVTVLPVNDAPDIAGLESQSPVAVKGGAAVRLDADGDVDVSDVELDASGNWQGATLTIQRNGGANADDVFGWAADRGVTRAGATLFLDGVAIGTVTGGAGIMTVTFTATVDAAMVGRVMGAVTYRNTDASTAASPAVRIDFTLDDQNVNDTGGGVAGSGQDQGEGGKRSVTKTVEVRIDTPPVAAALPDRTGQDSQAVAIDTAGAFNDPDGDTLTYTASGLPPSLSIDAQTGRITGTLGRADSQGGPDGDGAYTVTVTATDADGGSTSQTFRLTVRNPGPVAQDDTGSTDADTPLTGDVIAGADAGQADSDPDGDTLTVVQVNGSAGSVGHAIAGSAGGTFILNADGSYTFDPGDDFNDVPQGQTRTTSISYAISDGEGGTATATLTITVTGLNAAPTVDASLPDRTGIDSEPVNIPTASGFTDVDIGDVLTYSASGLPEGLSIDAATGVITGTLTHSASQGGGANDGVYTITVTATDLHGASVSQSFTLTVGNPAPVARDDTGQTDSSTIATGDVIAGANAGEADSDPDGDALTVIEVNGDGDGVGRAVAGDQGGRFVLHADGTYTFDPNGDFADLDAGQTRTTSVTYRISDGQGGVDTAVLTITVHGLNDPPVARPDVGRTDAVTPISGDAIAGADPSQADDDPEGESVAVVEVNGDAANLGQAIAGSHGGRFVLNADGSYTFDPNGDFTGLAQGETATTQIRYTIADGHGQTSTATITVTVVGVNEAPASTGELPGRSDLDAAPGIRVDVSHAFADIDGDALSYAATGLPPGMTIDPRTGLITGTMDRSASAGGQGGRYTVSVTATDPHGASVTRSFVWEVRNPAPQAAPDTGTTRDDTPLQGNVLPNDHDPDGDPLAVAQFSVAGDPAVYAAGQTAAIANAGSLTLNRDGSYTFVPVKGYAGDVPLITYRVGDGEGGVAASTLQISVTRAAANVPPPPAPWTPSAGGPSSGGSGIGLPGGSGGDALGDDDDDDDGVAVVPDGGARVEYWAVYPDTIRLLRHPAPALFVTHAVQDSQQAIGQRWEPASVQSQTIAMRMAAPTDLHVVRAVGASQRHSLMVERHLTDQRINDAPGANPLFDDFDALALLAAGAAPQGARPAGDGAAGKPAHAPSFTQQLHQASGARPARAATPAPAAPSRQ</sequence>
<dbReference type="InterPro" id="IPR013783">
    <property type="entry name" value="Ig-like_fold"/>
</dbReference>
<feature type="region of interest" description="Disordered" evidence="4">
    <location>
        <begin position="2129"/>
        <end position="2165"/>
    </location>
</feature>
<feature type="region of interest" description="Disordered" evidence="4">
    <location>
        <begin position="2791"/>
        <end position="2832"/>
    </location>
</feature>
<dbReference type="InterPro" id="IPR010221">
    <property type="entry name" value="VCBS_dom"/>
</dbReference>
<feature type="compositionally biased region" description="Polar residues" evidence="4">
    <location>
        <begin position="547"/>
        <end position="562"/>
    </location>
</feature>
<feature type="domain" description="Dystroglycan-type cadherin-like" evidence="5">
    <location>
        <begin position="2575"/>
        <end position="2682"/>
    </location>
</feature>
<dbReference type="GO" id="GO:0016020">
    <property type="term" value="C:membrane"/>
    <property type="evidence" value="ECO:0007669"/>
    <property type="project" value="InterPro"/>
</dbReference>
<dbReference type="SUPFAM" id="SSF49313">
    <property type="entry name" value="Cadherin-like"/>
    <property type="match status" value="3"/>
</dbReference>
<dbReference type="RefSeq" id="WP_086072436.1">
    <property type="nucleotide sequence ID" value="NZ_CP021109.1"/>
</dbReference>
<organism evidence="6 7">
    <name type="scientific">Bordetella genomosp. 9</name>
    <dbReference type="NCBI Taxonomy" id="1416803"/>
    <lineage>
        <taxon>Bacteria</taxon>
        <taxon>Pseudomonadati</taxon>
        <taxon>Pseudomonadota</taxon>
        <taxon>Betaproteobacteria</taxon>
        <taxon>Burkholderiales</taxon>
        <taxon>Alcaligenaceae</taxon>
        <taxon>Bordetella</taxon>
    </lineage>
</organism>
<evidence type="ECO:0000256" key="2">
    <source>
        <dbReference type="ARBA" id="ARBA00022737"/>
    </source>
</evidence>
<evidence type="ECO:0000313" key="6">
    <source>
        <dbReference type="EMBL" id="ARP86724.1"/>
    </source>
</evidence>
<feature type="compositionally biased region" description="Low complexity" evidence="4">
    <location>
        <begin position="2950"/>
        <end position="2968"/>
    </location>
</feature>
<dbReference type="Pfam" id="PF16184">
    <property type="entry name" value="Cadherin_3"/>
    <property type="match status" value="3"/>
</dbReference>
<reference evidence="6 7" key="1">
    <citation type="submission" date="2017-05" db="EMBL/GenBank/DDBJ databases">
        <title>Complete and WGS of Bordetella genogroups.</title>
        <authorList>
            <person name="Spilker T."/>
            <person name="LiPuma J."/>
        </authorList>
    </citation>
    <scope>NUCLEOTIDE SEQUENCE [LARGE SCALE GENOMIC DNA]</scope>
    <source>
        <strain evidence="6 7">AU17164</strain>
    </source>
</reference>
<dbReference type="Pfam" id="PF05345">
    <property type="entry name" value="He_PIG"/>
    <property type="match status" value="3"/>
</dbReference>
<dbReference type="InterPro" id="IPR051561">
    <property type="entry name" value="FRAS1_ECM"/>
</dbReference>
<dbReference type="Proteomes" id="UP000194139">
    <property type="component" value="Chromosome"/>
</dbReference>
<keyword evidence="3" id="KW-0325">Glycoprotein</keyword>
<protein>
    <recommendedName>
        <fullName evidence="5">Dystroglycan-type cadherin-like domain-containing protein</fullName>
    </recommendedName>
</protein>
<evidence type="ECO:0000256" key="4">
    <source>
        <dbReference type="SAM" id="MobiDB-lite"/>
    </source>
</evidence>
<accession>A0A1W6Z0K2</accession>
<feature type="domain" description="Dystroglycan-type cadherin-like" evidence="5">
    <location>
        <begin position="2251"/>
        <end position="2352"/>
    </location>
</feature>
<feature type="region of interest" description="Disordered" evidence="4">
    <location>
        <begin position="1312"/>
        <end position="1331"/>
    </location>
</feature>
<feature type="region of interest" description="Disordered" evidence="4">
    <location>
        <begin position="2003"/>
        <end position="2023"/>
    </location>
</feature>
<keyword evidence="2" id="KW-0677">Repeat</keyword>
<dbReference type="InterPro" id="IPR006644">
    <property type="entry name" value="Cadg"/>
</dbReference>
<keyword evidence="1" id="KW-0732">Signal</keyword>
<evidence type="ECO:0000256" key="3">
    <source>
        <dbReference type="ARBA" id="ARBA00023180"/>
    </source>
</evidence>
<feature type="compositionally biased region" description="Acidic residues" evidence="4">
    <location>
        <begin position="2823"/>
        <end position="2832"/>
    </location>
</feature>
<dbReference type="PANTHER" id="PTHR45739:SF8">
    <property type="entry name" value="FRAS1-RELATED EXTRACELLULAR MATRIX PROTEIN 1"/>
    <property type="match status" value="1"/>
</dbReference>
<feature type="compositionally biased region" description="Low complexity" evidence="4">
    <location>
        <begin position="2980"/>
        <end position="2996"/>
    </location>
</feature>
<name>A0A1W6Z0K2_9BORD</name>
<dbReference type="GO" id="GO:0005509">
    <property type="term" value="F:calcium ion binding"/>
    <property type="evidence" value="ECO:0007669"/>
    <property type="project" value="InterPro"/>
</dbReference>
<proteinExistence type="predicted"/>